<dbReference type="SUPFAM" id="SSF53167">
    <property type="entry name" value="Purine and uridine phosphorylases"/>
    <property type="match status" value="1"/>
</dbReference>
<dbReference type="Gene3D" id="3.40.50.1580">
    <property type="entry name" value="Nucleoside phosphorylase domain"/>
    <property type="match status" value="1"/>
</dbReference>
<dbReference type="RefSeq" id="XP_014555517.1">
    <property type="nucleotide sequence ID" value="XM_014700031.1"/>
</dbReference>
<evidence type="ECO:0000256" key="1">
    <source>
        <dbReference type="SAM" id="MobiDB-lite"/>
    </source>
</evidence>
<dbReference type="EMBL" id="KI968745">
    <property type="protein sequence ID" value="EUN25933.1"/>
    <property type="molecule type" value="Genomic_DNA"/>
</dbReference>
<feature type="region of interest" description="Disordered" evidence="1">
    <location>
        <begin position="398"/>
        <end position="420"/>
    </location>
</feature>
<dbReference type="PANTHER" id="PTHR46082:SF11">
    <property type="entry name" value="AAA+ ATPASE DOMAIN-CONTAINING PROTEIN-RELATED"/>
    <property type="match status" value="1"/>
</dbReference>
<protein>
    <submittedName>
        <fullName evidence="2">Uncharacterized protein</fullName>
    </submittedName>
</protein>
<name>W7E639_BIPV3</name>
<dbReference type="HOGENOM" id="CLU_002072_0_0_1"/>
<reference evidence="2 3" key="1">
    <citation type="journal article" date="2013" name="PLoS Genet.">
        <title>Comparative genome structure, secondary metabolite, and effector coding capacity across Cochliobolus pathogens.</title>
        <authorList>
            <person name="Condon B.J."/>
            <person name="Leng Y."/>
            <person name="Wu D."/>
            <person name="Bushley K.E."/>
            <person name="Ohm R.A."/>
            <person name="Otillar R."/>
            <person name="Martin J."/>
            <person name="Schackwitz W."/>
            <person name="Grimwood J."/>
            <person name="MohdZainudin N."/>
            <person name="Xue C."/>
            <person name="Wang R."/>
            <person name="Manning V.A."/>
            <person name="Dhillon B."/>
            <person name="Tu Z.J."/>
            <person name="Steffenson B.J."/>
            <person name="Salamov A."/>
            <person name="Sun H."/>
            <person name="Lowry S."/>
            <person name="LaButti K."/>
            <person name="Han J."/>
            <person name="Copeland A."/>
            <person name="Lindquist E."/>
            <person name="Barry K."/>
            <person name="Schmutz J."/>
            <person name="Baker S.E."/>
            <person name="Ciuffetti L.M."/>
            <person name="Grigoriev I.V."/>
            <person name="Zhong S."/>
            <person name="Turgeon B.G."/>
        </authorList>
    </citation>
    <scope>NUCLEOTIDE SEQUENCE [LARGE SCALE GENOMIC DNA]</scope>
    <source>
        <strain evidence="2 3">FI3</strain>
    </source>
</reference>
<sequence>MARLLRPEDYTVAWLCMLPIELAAAHEMLDEVHQDLEHGSNDDKNLYLLGSIAGHNIAIMCLPAEHIGHSSAAVMATQMMATFKRIRFGLMVGIGGGVPNADADIRLGDVVVSQPDKTCGGVVQYDAGKTTASGFVRTGSLNAPPQVLLRAVVRARTMMLRGRSKVFEHIAKLERLPQFRYMKTGPDVLFEATYDHEGGKTCDMCSMDRQEARPPRHSEGGIVVVDGQEARQPHHSEEGIVVHYGTIASGNQIIKNAAERDRASAELGGVLCFEMEAAGLSGSFPCLVIRGICDYADSHKNKQWQAYAAGTAAAYTKEILSVISPAEVAMSRIVEEAVKAEGLLDDVTEGDLQPPSLKHSFAQASTLPITVSQTYDFSDMIWSSTGKDSEIVTDATNHATQDSALNEPNEEQKISPPELSSAKTVYAPSATLTTPALRGKGYTGKLAEQLFGVVNCTELTRDALDHLSQSLPDLLRAFAVKVGYQASSPMHRDVMFYVRRDRVSVQQAFQCLIDDVLQPEEPVKFDEGLGRDAIDRFMKDTEEFEDVPEQQIDAEAAGPEQDEKQQDESQEQSKIFDFILQTRAYKWLVDTLRRETILKRASPDLMEQIGARIRGVLLSYGDKVSRKTPSQEYEATFELLWNPPHYLKDQRPHDDAEEVLGDTITLTGTVNDAQALTALEYLCQVWPDSGMHVMQLITDIVCQDSEHIATTSLLDGTQFQARIEDAKLIVNVVGSSESLAEAGQQLAWLGAALQSPPIKTGIALCVPFIRECYLMHDPPPVEVSEQRQRGKIFCRFDSEVKAPYMAGIEGSGLCWHKMFASPILVGGFPILSKPEPKLGLEMSLDLLAGMVGAPQVLGIQGKVFLKGFSTMLVGVRRLDDLLIWHFSFDEEGNRISYLDVPLGQACNMSVDQINDVRHVVGWSRKSSYYAGAEDADYDIKGTDLPPPRAGALLEKFTFNLGKVFTAGATITPRVKRISPHFTRDAYEQKLMWIEKKYVVLWDEETKRGWLVNGTSALLHLVRMSLKNEAEHDAASARKVLKNERNRDLEVWRGKSENATGAEQKLPVQNQPSAARKTNKSKYTFENLVEQKWSVLEVLMESHKQLAGLNGINLKFRIRRHLEGWNFEDLAGESDPEPRVATLKAVGYGWVDFVHSLKAITLFGRGFGNIIRPSKCERICSQWSQLPKGEYHLAASLHDLDVIMSKTRKTERGDIEIVRGLLWHSPIDPFTPCRCLGRGQMEEPHKLCMEGHDPVQALFPKALIKGSMLFPSPRKPETLNNNGAVVFGHTMSWTSNHRMAHIGGVSSEEHSSPDHSDPQRTVLKADTPMTSLALNQSYPGQLGRTYGELGYTLRSVDISKMTPEQYTIRHADTLIANRQHDTTDTSEEEIEELEDSWGKMWWETSQLSRCGPKRATAPESRN</sequence>
<keyword evidence="3" id="KW-1185">Reference proteome</keyword>
<organism evidence="2 3">
    <name type="scientific">Bipolaris victoriae (strain FI3)</name>
    <name type="common">Victoria blight of oats agent</name>
    <name type="synonym">Cochliobolus victoriae</name>
    <dbReference type="NCBI Taxonomy" id="930091"/>
    <lineage>
        <taxon>Eukaryota</taxon>
        <taxon>Fungi</taxon>
        <taxon>Dikarya</taxon>
        <taxon>Ascomycota</taxon>
        <taxon>Pezizomycotina</taxon>
        <taxon>Dothideomycetes</taxon>
        <taxon>Pleosporomycetidae</taxon>
        <taxon>Pleosporales</taxon>
        <taxon>Pleosporineae</taxon>
        <taxon>Pleosporaceae</taxon>
        <taxon>Bipolaris</taxon>
    </lineage>
</organism>
<dbReference type="InterPro" id="IPR053137">
    <property type="entry name" value="NLR-like"/>
</dbReference>
<dbReference type="Proteomes" id="UP000054337">
    <property type="component" value="Unassembled WGS sequence"/>
</dbReference>
<dbReference type="GO" id="GO:0009116">
    <property type="term" value="P:nucleoside metabolic process"/>
    <property type="evidence" value="ECO:0007669"/>
    <property type="project" value="InterPro"/>
</dbReference>
<evidence type="ECO:0000313" key="2">
    <source>
        <dbReference type="EMBL" id="EUN25933.1"/>
    </source>
</evidence>
<feature type="region of interest" description="Disordered" evidence="1">
    <location>
        <begin position="1053"/>
        <end position="1077"/>
    </location>
</feature>
<dbReference type="OrthoDB" id="3682750at2759"/>
<accession>W7E639</accession>
<proteinExistence type="predicted"/>
<dbReference type="GeneID" id="26253946"/>
<dbReference type="InterPro" id="IPR035994">
    <property type="entry name" value="Nucleoside_phosphorylase_sf"/>
</dbReference>
<gene>
    <name evidence="2" type="ORF">COCVIDRAFT_27571</name>
</gene>
<evidence type="ECO:0000313" key="3">
    <source>
        <dbReference type="Proteomes" id="UP000054337"/>
    </source>
</evidence>
<feature type="compositionally biased region" description="Polar residues" evidence="1">
    <location>
        <begin position="1056"/>
        <end position="1072"/>
    </location>
</feature>
<dbReference type="GO" id="GO:0003824">
    <property type="term" value="F:catalytic activity"/>
    <property type="evidence" value="ECO:0007669"/>
    <property type="project" value="InterPro"/>
</dbReference>
<dbReference type="PANTHER" id="PTHR46082">
    <property type="entry name" value="ATP/GTP-BINDING PROTEIN-RELATED"/>
    <property type="match status" value="1"/>
</dbReference>